<reference evidence="2 3" key="1">
    <citation type="submission" date="2019-03" db="EMBL/GenBank/DDBJ databases">
        <title>Single cell metagenomics reveals metabolic interactions within the superorganism composed of flagellate Streblomastix strix and complex community of Bacteroidetes bacteria on its surface.</title>
        <authorList>
            <person name="Treitli S.C."/>
            <person name="Kolisko M."/>
            <person name="Husnik F."/>
            <person name="Keeling P."/>
            <person name="Hampl V."/>
        </authorList>
    </citation>
    <scope>NUCLEOTIDE SEQUENCE [LARGE SCALE GENOMIC DNA]</scope>
    <source>
        <strain evidence="2">ST1C</strain>
    </source>
</reference>
<feature type="compositionally biased region" description="Basic and acidic residues" evidence="1">
    <location>
        <begin position="1"/>
        <end position="12"/>
    </location>
</feature>
<feature type="region of interest" description="Disordered" evidence="1">
    <location>
        <begin position="166"/>
        <end position="193"/>
    </location>
</feature>
<evidence type="ECO:0000313" key="3">
    <source>
        <dbReference type="Proteomes" id="UP000324800"/>
    </source>
</evidence>
<name>A0A5J4WYK0_9EUKA</name>
<dbReference type="Proteomes" id="UP000324800">
    <property type="component" value="Unassembled WGS sequence"/>
</dbReference>
<proteinExistence type="predicted"/>
<accession>A0A5J4WYK0</accession>
<dbReference type="EMBL" id="SNRW01000605">
    <property type="protein sequence ID" value="KAA6400187.1"/>
    <property type="molecule type" value="Genomic_DNA"/>
</dbReference>
<organism evidence="2 3">
    <name type="scientific">Streblomastix strix</name>
    <dbReference type="NCBI Taxonomy" id="222440"/>
    <lineage>
        <taxon>Eukaryota</taxon>
        <taxon>Metamonada</taxon>
        <taxon>Preaxostyla</taxon>
        <taxon>Oxymonadida</taxon>
        <taxon>Streblomastigidae</taxon>
        <taxon>Streblomastix</taxon>
    </lineage>
</organism>
<evidence type="ECO:0000256" key="1">
    <source>
        <dbReference type="SAM" id="MobiDB-lite"/>
    </source>
</evidence>
<feature type="region of interest" description="Disordered" evidence="1">
    <location>
        <begin position="1"/>
        <end position="38"/>
    </location>
</feature>
<gene>
    <name evidence="2" type="ORF">EZS28_004287</name>
</gene>
<protein>
    <submittedName>
        <fullName evidence="2">Uncharacterized protein</fullName>
    </submittedName>
</protein>
<sequence length="193" mass="21593">MLLGQYKEHPNKDGPAFIYPPKNYRPIPIPKPKDQDLSEEQWKQFDGDVREGVVLQCLQQIDNLEAWVNLSKGSYIPGLLNIKAVIGLVIFAAEQIVQSETESKDQEQATNELQRIVADGIDDNGDDDYSEHAIELKHFINGNDGFRTNDSGMQLQANVNGEANPEINIAKHPPAPHLSTQTDQRYSEETVLG</sequence>
<evidence type="ECO:0000313" key="2">
    <source>
        <dbReference type="EMBL" id="KAA6400187.1"/>
    </source>
</evidence>
<comment type="caution">
    <text evidence="2">The sequence shown here is derived from an EMBL/GenBank/DDBJ whole genome shotgun (WGS) entry which is preliminary data.</text>
</comment>
<dbReference type="AlphaFoldDB" id="A0A5J4WYK0"/>